<proteinExistence type="predicted"/>
<keyword evidence="1" id="KW-0472">Membrane</keyword>
<name>A0A1F7Y0Z8_9BACT</name>
<evidence type="ECO:0008006" key="4">
    <source>
        <dbReference type="Google" id="ProtNLM"/>
    </source>
</evidence>
<evidence type="ECO:0000313" key="3">
    <source>
        <dbReference type="Proteomes" id="UP000178750"/>
    </source>
</evidence>
<reference evidence="2 3" key="1">
    <citation type="journal article" date="2016" name="Nat. Commun.">
        <title>Thousands of microbial genomes shed light on interconnected biogeochemical processes in an aquifer system.</title>
        <authorList>
            <person name="Anantharaman K."/>
            <person name="Brown C.T."/>
            <person name="Hug L.A."/>
            <person name="Sharon I."/>
            <person name="Castelle C.J."/>
            <person name="Probst A.J."/>
            <person name="Thomas B.C."/>
            <person name="Singh A."/>
            <person name="Wilkins M.J."/>
            <person name="Karaoz U."/>
            <person name="Brodie E.L."/>
            <person name="Williams K.H."/>
            <person name="Hubbard S.S."/>
            <person name="Banfield J.F."/>
        </authorList>
    </citation>
    <scope>NUCLEOTIDE SEQUENCE [LARGE SCALE GENOMIC DNA]</scope>
</reference>
<evidence type="ECO:0000256" key="1">
    <source>
        <dbReference type="SAM" id="Phobius"/>
    </source>
</evidence>
<protein>
    <recommendedName>
        <fullName evidence="4">POTRA domain-containing protein</fullName>
    </recommendedName>
</protein>
<dbReference type="Proteomes" id="UP000178750">
    <property type="component" value="Unassembled WGS sequence"/>
</dbReference>
<organism evidence="2 3">
    <name type="scientific">Candidatus Woesebacteria bacterium RIFCSPHIGHO2_01_FULL_38_9b</name>
    <dbReference type="NCBI Taxonomy" id="1802493"/>
    <lineage>
        <taxon>Bacteria</taxon>
        <taxon>Candidatus Woeseibacteriota</taxon>
    </lineage>
</organism>
<comment type="caution">
    <text evidence="2">The sequence shown here is derived from an EMBL/GenBank/DDBJ whole genome shotgun (WGS) entry which is preliminary data.</text>
</comment>
<dbReference type="AlphaFoldDB" id="A0A1F7Y0Z8"/>
<dbReference type="EMBL" id="MGGF01000058">
    <property type="protein sequence ID" value="OGM20619.1"/>
    <property type="molecule type" value="Genomic_DNA"/>
</dbReference>
<keyword evidence="1" id="KW-1133">Transmembrane helix</keyword>
<accession>A0A1F7Y0Z8</accession>
<evidence type="ECO:0000313" key="2">
    <source>
        <dbReference type="EMBL" id="OGM20619.1"/>
    </source>
</evidence>
<feature type="transmembrane region" description="Helical" evidence="1">
    <location>
        <begin position="6"/>
        <end position="23"/>
    </location>
</feature>
<keyword evidence="1" id="KW-0812">Transmembrane</keyword>
<gene>
    <name evidence="2" type="ORF">A2863_01740</name>
</gene>
<sequence>MKFRNLLFLVLATGMPFFLYYIIPRLIKITTVECYSQYGPCSPRLSQVIRIDQVINYASAKKLYSQKLRQITIVEKYTLRYKFPSTLEIYTIELKPIYGLKSMLEQGIANISGKGLVLSYADGTNLPILAINTHLPDEGTYLEDDTRNAMEILFSVTQLYKVNTASLNDDNMEILLDNGTSLIFPLDKDRKYLIGSMVLIMDELERMKEENEKDVGGLVKTVDLRFENPVIKY</sequence>